<keyword evidence="3" id="KW-1185">Reference proteome</keyword>
<dbReference type="EMBL" id="VOIH02000012">
    <property type="protein sequence ID" value="KAF3432273.1"/>
    <property type="molecule type" value="Genomic_DNA"/>
</dbReference>
<dbReference type="Proteomes" id="UP000796880">
    <property type="component" value="Unassembled WGS sequence"/>
</dbReference>
<dbReference type="AlphaFoldDB" id="A0A8K0DQE2"/>
<gene>
    <name evidence="2" type="ORF">FNV43_RR27012</name>
</gene>
<evidence type="ECO:0000313" key="3">
    <source>
        <dbReference type="Proteomes" id="UP000796880"/>
    </source>
</evidence>
<reference evidence="2" key="1">
    <citation type="submission" date="2020-03" db="EMBL/GenBank/DDBJ databases">
        <title>A high-quality chromosome-level genome assembly of a woody plant with both climbing and erect habits, Rhamnella rubrinervis.</title>
        <authorList>
            <person name="Lu Z."/>
            <person name="Yang Y."/>
            <person name="Zhu X."/>
            <person name="Sun Y."/>
        </authorList>
    </citation>
    <scope>NUCLEOTIDE SEQUENCE</scope>
    <source>
        <strain evidence="2">BYM</strain>
        <tissue evidence="2">Leaf</tissue>
    </source>
</reference>
<comment type="caution">
    <text evidence="2">The sequence shown here is derived from an EMBL/GenBank/DDBJ whole genome shotgun (WGS) entry which is preliminary data.</text>
</comment>
<name>A0A8K0DQE2_9ROSA</name>
<protein>
    <recommendedName>
        <fullName evidence="4">Zinc knuckle CX2CX4HX4C domain-containing protein</fullName>
    </recommendedName>
</protein>
<proteinExistence type="predicted"/>
<accession>A0A8K0DQE2</accession>
<evidence type="ECO:0008006" key="4">
    <source>
        <dbReference type="Google" id="ProtNLM"/>
    </source>
</evidence>
<dbReference type="PANTHER" id="PTHR31286">
    <property type="entry name" value="GLYCINE-RICH CELL WALL STRUCTURAL PROTEIN 1.8-LIKE"/>
    <property type="match status" value="1"/>
</dbReference>
<dbReference type="InterPro" id="IPR040256">
    <property type="entry name" value="At4g02000-like"/>
</dbReference>
<organism evidence="2 3">
    <name type="scientific">Rhamnella rubrinervis</name>
    <dbReference type="NCBI Taxonomy" id="2594499"/>
    <lineage>
        <taxon>Eukaryota</taxon>
        <taxon>Viridiplantae</taxon>
        <taxon>Streptophyta</taxon>
        <taxon>Embryophyta</taxon>
        <taxon>Tracheophyta</taxon>
        <taxon>Spermatophyta</taxon>
        <taxon>Magnoliopsida</taxon>
        <taxon>eudicotyledons</taxon>
        <taxon>Gunneridae</taxon>
        <taxon>Pentapetalae</taxon>
        <taxon>rosids</taxon>
        <taxon>fabids</taxon>
        <taxon>Rosales</taxon>
        <taxon>Rhamnaceae</taxon>
        <taxon>rhamnoid group</taxon>
        <taxon>Rhamneae</taxon>
        <taxon>Rhamnella</taxon>
    </lineage>
</organism>
<dbReference type="OrthoDB" id="1924068at2759"/>
<feature type="region of interest" description="Disordered" evidence="1">
    <location>
        <begin position="181"/>
        <end position="207"/>
    </location>
</feature>
<evidence type="ECO:0000313" key="2">
    <source>
        <dbReference type="EMBL" id="KAF3432273.1"/>
    </source>
</evidence>
<evidence type="ECO:0000256" key="1">
    <source>
        <dbReference type="SAM" id="MobiDB-lite"/>
    </source>
</evidence>
<dbReference type="PANTHER" id="PTHR31286:SF60">
    <property type="entry name" value="PROTEIN, PUTATIVE-RELATED"/>
    <property type="match status" value="1"/>
</dbReference>
<sequence>MHNSTKLLKHSTEGCLLSVEKRYPSAKRPRSRPFSDYEDRIRHGSPWIAMRLQVRRGVVLPWVGNRGNAVILDTPTEARIMQDASKEVIISNLVRGIGVPLKIDNATSSGNFGHFTRVLIDVDLAGFIPETLLLEIEDSCIEVQLYYENYPEFCNNCYSIRHSVGRCNMVHIRIHHVAKSSEKVQGETKQSTQIYRPKPPISTSLTNSIQVPPSTVADIGIAAMDLEADHAAQKNTMGKGVQTVPLDMGVVHHSDTVTALNDTFDDLDDELPSKEGEILQDFSGR</sequence>